<accession>S9ZFR1</accession>
<dbReference type="STRING" id="1348657.M622_02975"/>
<comment type="subcellular location">
    <subcellularLocation>
        <location evidence="2">Cytoplasm</location>
    </subcellularLocation>
</comment>
<keyword evidence="1 2" id="KW-0690">Ribosome biogenesis</keyword>
<dbReference type="NCBIfam" id="TIGR00082">
    <property type="entry name" value="rbfA"/>
    <property type="match status" value="1"/>
</dbReference>
<dbReference type="EMBL" id="ATJV01000048">
    <property type="protein sequence ID" value="EPZ16155.1"/>
    <property type="molecule type" value="Genomic_DNA"/>
</dbReference>
<dbReference type="InterPro" id="IPR015946">
    <property type="entry name" value="KH_dom-like_a/b"/>
</dbReference>
<reference evidence="4 5" key="1">
    <citation type="submission" date="2013-06" db="EMBL/GenBank/DDBJ databases">
        <title>Draft genome sequence of Thauera terpenica.</title>
        <authorList>
            <person name="Liu B."/>
            <person name="Frostegard A.H."/>
            <person name="Shapleigh J.P."/>
        </authorList>
    </citation>
    <scope>NUCLEOTIDE SEQUENCE [LARGE SCALE GENOMIC DNA]</scope>
    <source>
        <strain evidence="4 5">58Eu</strain>
    </source>
</reference>
<comment type="similarity">
    <text evidence="2">Belongs to the RbfA family.</text>
</comment>
<dbReference type="AlphaFoldDB" id="S9ZFR1"/>
<dbReference type="SUPFAM" id="SSF89919">
    <property type="entry name" value="Ribosome-binding factor A, RbfA"/>
    <property type="match status" value="1"/>
</dbReference>
<comment type="function">
    <text evidence="2">One of several proteins that assist in the late maturation steps of the functional core of the 30S ribosomal subunit. Associates with free 30S ribosomal subunits (but not with 30S subunits that are part of 70S ribosomes or polysomes). Required for efficient processing of 16S rRNA. May interact with the 5'-terminal helix region of 16S rRNA.</text>
</comment>
<dbReference type="OrthoDB" id="307788at2"/>
<dbReference type="GO" id="GO:0043024">
    <property type="term" value="F:ribosomal small subunit binding"/>
    <property type="evidence" value="ECO:0007669"/>
    <property type="project" value="TreeGrafter"/>
</dbReference>
<dbReference type="PATRIC" id="fig|1348657.5.peg.1573"/>
<dbReference type="Pfam" id="PF02033">
    <property type="entry name" value="RBFA"/>
    <property type="match status" value="1"/>
</dbReference>
<name>S9ZFR1_9RHOO</name>
<dbReference type="InterPro" id="IPR023799">
    <property type="entry name" value="RbfA_dom_sf"/>
</dbReference>
<dbReference type="Gene3D" id="3.30.300.20">
    <property type="match status" value="1"/>
</dbReference>
<dbReference type="Proteomes" id="UP000015455">
    <property type="component" value="Unassembled WGS sequence"/>
</dbReference>
<proteinExistence type="inferred from homology"/>
<evidence type="ECO:0000313" key="5">
    <source>
        <dbReference type="Proteomes" id="UP000015455"/>
    </source>
</evidence>
<gene>
    <name evidence="2" type="primary">rbfA</name>
    <name evidence="4" type="ORF">M622_02975</name>
</gene>
<dbReference type="eggNOG" id="COG0858">
    <property type="taxonomic scope" value="Bacteria"/>
</dbReference>
<dbReference type="InterPro" id="IPR000238">
    <property type="entry name" value="RbfA"/>
</dbReference>
<dbReference type="PANTHER" id="PTHR33515">
    <property type="entry name" value="RIBOSOME-BINDING FACTOR A, CHLOROPLASTIC-RELATED"/>
    <property type="match status" value="1"/>
</dbReference>
<evidence type="ECO:0000256" key="3">
    <source>
        <dbReference type="SAM" id="MobiDB-lite"/>
    </source>
</evidence>
<dbReference type="HAMAP" id="MF_00003">
    <property type="entry name" value="RbfA"/>
    <property type="match status" value="1"/>
</dbReference>
<dbReference type="GO" id="GO:0030490">
    <property type="term" value="P:maturation of SSU-rRNA"/>
    <property type="evidence" value="ECO:0007669"/>
    <property type="project" value="UniProtKB-UniRule"/>
</dbReference>
<feature type="region of interest" description="Disordered" evidence="3">
    <location>
        <begin position="117"/>
        <end position="148"/>
    </location>
</feature>
<keyword evidence="5" id="KW-1185">Reference proteome</keyword>
<evidence type="ECO:0000313" key="4">
    <source>
        <dbReference type="EMBL" id="EPZ16155.1"/>
    </source>
</evidence>
<evidence type="ECO:0000256" key="2">
    <source>
        <dbReference type="HAMAP-Rule" id="MF_00003"/>
    </source>
</evidence>
<sequence>MPKEYSRSQRVVEQIHRELAEMIRLEVKDPRVGFITISGVEITPDYAHAKVFFTSMTGEAEVPEILQGLRRAGGFLRRELGRRMRIHTIPELHFHYDRSVEEGARLSRLIDDVVRDDAARQGNDAEAEREHGEGEDNSPADDDGRSKG</sequence>
<organism evidence="4 5">
    <name type="scientific">Thauera terpenica 58Eu</name>
    <dbReference type="NCBI Taxonomy" id="1348657"/>
    <lineage>
        <taxon>Bacteria</taxon>
        <taxon>Pseudomonadati</taxon>
        <taxon>Pseudomonadota</taxon>
        <taxon>Betaproteobacteria</taxon>
        <taxon>Rhodocyclales</taxon>
        <taxon>Zoogloeaceae</taxon>
        <taxon>Thauera</taxon>
    </lineage>
</organism>
<evidence type="ECO:0000256" key="1">
    <source>
        <dbReference type="ARBA" id="ARBA00022517"/>
    </source>
</evidence>
<dbReference type="RefSeq" id="WP_021248997.1">
    <property type="nucleotide sequence ID" value="NZ_ATJV01000048.1"/>
</dbReference>
<comment type="subunit">
    <text evidence="2">Monomer. Binds 30S ribosomal subunits, but not 50S ribosomal subunits or 70S ribosomes.</text>
</comment>
<dbReference type="GO" id="GO:0005829">
    <property type="term" value="C:cytosol"/>
    <property type="evidence" value="ECO:0007669"/>
    <property type="project" value="TreeGrafter"/>
</dbReference>
<dbReference type="PANTHER" id="PTHR33515:SF1">
    <property type="entry name" value="RIBOSOME-BINDING FACTOR A, CHLOROPLASTIC-RELATED"/>
    <property type="match status" value="1"/>
</dbReference>
<keyword evidence="2" id="KW-0963">Cytoplasm</keyword>
<protein>
    <recommendedName>
        <fullName evidence="2">Ribosome-binding factor A</fullName>
    </recommendedName>
</protein>
<comment type="caution">
    <text evidence="4">The sequence shown here is derived from an EMBL/GenBank/DDBJ whole genome shotgun (WGS) entry which is preliminary data.</text>
</comment>